<feature type="compositionally biased region" description="Polar residues" evidence="1">
    <location>
        <begin position="45"/>
        <end position="57"/>
    </location>
</feature>
<protein>
    <recommendedName>
        <fullName evidence="2">Zinc finger CHCC-type domain-containing protein</fullName>
    </recommendedName>
</protein>
<dbReference type="GO" id="GO:0006120">
    <property type="term" value="P:mitochondrial electron transport, NADH to ubiquinone"/>
    <property type="evidence" value="ECO:0007669"/>
    <property type="project" value="TreeGrafter"/>
</dbReference>
<evidence type="ECO:0000256" key="1">
    <source>
        <dbReference type="SAM" id="MobiDB-lite"/>
    </source>
</evidence>
<comment type="caution">
    <text evidence="3">The sequence shown here is derived from an EMBL/GenBank/DDBJ whole genome shotgun (WGS) entry which is preliminary data.</text>
</comment>
<dbReference type="Gene3D" id="2.60.260.40">
    <property type="entry name" value="q5lls5 like domains"/>
    <property type="match status" value="1"/>
</dbReference>
<feature type="domain" description="Zinc finger CHCC-type" evidence="2">
    <location>
        <begin position="130"/>
        <end position="165"/>
    </location>
</feature>
<organism evidence="3 4">
    <name type="scientific">Pseudopithomyces chartarum</name>
    <dbReference type="NCBI Taxonomy" id="1892770"/>
    <lineage>
        <taxon>Eukaryota</taxon>
        <taxon>Fungi</taxon>
        <taxon>Dikarya</taxon>
        <taxon>Ascomycota</taxon>
        <taxon>Pezizomycotina</taxon>
        <taxon>Dothideomycetes</taxon>
        <taxon>Pleosporomycetidae</taxon>
        <taxon>Pleosporales</taxon>
        <taxon>Massarineae</taxon>
        <taxon>Didymosphaeriaceae</taxon>
        <taxon>Pseudopithomyces</taxon>
    </lineage>
</organism>
<feature type="region of interest" description="Disordered" evidence="1">
    <location>
        <begin position="25"/>
        <end position="92"/>
    </location>
</feature>
<keyword evidence="4" id="KW-1185">Reference proteome</keyword>
<evidence type="ECO:0000313" key="4">
    <source>
        <dbReference type="Proteomes" id="UP001280581"/>
    </source>
</evidence>
<dbReference type="Pfam" id="PF10276">
    <property type="entry name" value="zf-CHCC"/>
    <property type="match status" value="1"/>
</dbReference>
<sequence>MLARTLRARSAVRGLSFYRAYSSPATSVNQVPANDPVKRDPKPNVSETNATALSSEGSFDKVLQESVAKGEELRTKQAPNYEGTWSRSQQPRAVAMQGPRFEQTIMEDQPRPYAAIDLIHKQPVRWTHDRTVSCDGGGGPLGHPRIFINVDKPQICWCTYCGLPFAHEHHRAHLESLPESELSYPLAPKGHPAEVGVKQRITDEPLGQR</sequence>
<reference evidence="3 4" key="1">
    <citation type="submission" date="2021-02" db="EMBL/GenBank/DDBJ databases">
        <title>Genome assembly of Pseudopithomyces chartarum.</title>
        <authorList>
            <person name="Jauregui R."/>
            <person name="Singh J."/>
            <person name="Voisey C."/>
        </authorList>
    </citation>
    <scope>NUCLEOTIDE SEQUENCE [LARGE SCALE GENOMIC DNA]</scope>
    <source>
        <strain evidence="3 4">AGR01</strain>
    </source>
</reference>
<accession>A0AAN6RDG9</accession>
<dbReference type="AlphaFoldDB" id="A0AAN6RDG9"/>
<proteinExistence type="predicted"/>
<dbReference type="EMBL" id="WVTA01000017">
    <property type="protein sequence ID" value="KAK3201110.1"/>
    <property type="molecule type" value="Genomic_DNA"/>
</dbReference>
<gene>
    <name evidence="3" type="ORF">GRF29_213g1074201</name>
</gene>
<dbReference type="InterPro" id="IPR019401">
    <property type="entry name" value="Znf_CHCC"/>
</dbReference>
<evidence type="ECO:0000259" key="2">
    <source>
        <dbReference type="Pfam" id="PF10276"/>
    </source>
</evidence>
<name>A0AAN6RDG9_9PLEO</name>
<dbReference type="Proteomes" id="UP001280581">
    <property type="component" value="Unassembled WGS sequence"/>
</dbReference>
<feature type="compositionally biased region" description="Basic and acidic residues" evidence="1">
    <location>
        <begin position="58"/>
        <end position="75"/>
    </location>
</feature>
<dbReference type="PANTHER" id="PTHR13156:SF0">
    <property type="entry name" value="NADH DEHYDROGENASE [UBIQUINONE] IRON-SULFUR PROTEIN 6, MITOCHONDRIAL"/>
    <property type="match status" value="1"/>
</dbReference>
<evidence type="ECO:0000313" key="3">
    <source>
        <dbReference type="EMBL" id="KAK3201110.1"/>
    </source>
</evidence>
<dbReference type="GO" id="GO:0005739">
    <property type="term" value="C:mitochondrion"/>
    <property type="evidence" value="ECO:0007669"/>
    <property type="project" value="GOC"/>
</dbReference>
<feature type="region of interest" description="Disordered" evidence="1">
    <location>
        <begin position="183"/>
        <end position="209"/>
    </location>
</feature>
<dbReference type="PANTHER" id="PTHR13156">
    <property type="entry name" value="NADH-UBIQUINONE OXIDOREDUCTASE 13 KD-A SUBUNIT"/>
    <property type="match status" value="1"/>
</dbReference>
<dbReference type="FunFam" id="2.60.260.40:FF:000003">
    <property type="entry name" value="NADH dehydrogenase [ubiquinone] iron-sulfur protein 6, mitochondrial"/>
    <property type="match status" value="1"/>
</dbReference>